<dbReference type="EMBL" id="GL983847">
    <property type="protein sequence ID" value="EGR31564.1"/>
    <property type="molecule type" value="Genomic_DNA"/>
</dbReference>
<reference evidence="1 2" key="1">
    <citation type="submission" date="2011-07" db="EMBL/GenBank/DDBJ databases">
        <authorList>
            <person name="Coyne R."/>
            <person name="Brami D."/>
            <person name="Johnson J."/>
            <person name="Hostetler J."/>
            <person name="Hannick L."/>
            <person name="Clark T."/>
            <person name="Cassidy-Hanley D."/>
            <person name="Inman J."/>
        </authorList>
    </citation>
    <scope>NUCLEOTIDE SEQUENCE [LARGE SCALE GENOMIC DNA]</scope>
    <source>
        <strain evidence="1 2">G5</strain>
    </source>
</reference>
<dbReference type="InParanoid" id="G0QT91"/>
<accession>G0QT91</accession>
<dbReference type="AlphaFoldDB" id="G0QT91"/>
<proteinExistence type="predicted"/>
<sequence length="61" mass="7156">MNKAQFDLQIGQMDYLDWDRFYLIMSNDIIEKKQKFGDVQFDTHAADVGCVFCPYTVDAKQ</sequence>
<dbReference type="GeneID" id="14907705"/>
<evidence type="ECO:0000313" key="1">
    <source>
        <dbReference type="EMBL" id="EGR31564.1"/>
    </source>
</evidence>
<protein>
    <submittedName>
        <fullName evidence="1">Uncharacterized protein</fullName>
    </submittedName>
</protein>
<name>G0QT91_ICHMU</name>
<dbReference type="Proteomes" id="UP000008983">
    <property type="component" value="Unassembled WGS sequence"/>
</dbReference>
<organism evidence="1 2">
    <name type="scientific">Ichthyophthirius multifiliis</name>
    <name type="common">White spot disease agent</name>
    <name type="synonym">Ich</name>
    <dbReference type="NCBI Taxonomy" id="5932"/>
    <lineage>
        <taxon>Eukaryota</taxon>
        <taxon>Sar</taxon>
        <taxon>Alveolata</taxon>
        <taxon>Ciliophora</taxon>
        <taxon>Intramacronucleata</taxon>
        <taxon>Oligohymenophorea</taxon>
        <taxon>Hymenostomatida</taxon>
        <taxon>Ophryoglenina</taxon>
        <taxon>Ichthyophthirius</taxon>
    </lineage>
</organism>
<keyword evidence="2" id="KW-1185">Reference proteome</keyword>
<gene>
    <name evidence="1" type="ORF">IMG5_106970</name>
</gene>
<dbReference type="OrthoDB" id="311840at2759"/>
<evidence type="ECO:0000313" key="2">
    <source>
        <dbReference type="Proteomes" id="UP000008983"/>
    </source>
</evidence>
<dbReference type="RefSeq" id="XP_004035050.1">
    <property type="nucleotide sequence ID" value="XM_004035002.1"/>
</dbReference>